<evidence type="ECO:0000256" key="1">
    <source>
        <dbReference type="SAM" id="MobiDB-lite"/>
    </source>
</evidence>
<gene>
    <name evidence="2" type="ORF">Pflav_014750</name>
</gene>
<evidence type="ECO:0000313" key="2">
    <source>
        <dbReference type="EMBL" id="BCB75065.1"/>
    </source>
</evidence>
<feature type="region of interest" description="Disordered" evidence="1">
    <location>
        <begin position="1"/>
        <end position="27"/>
    </location>
</feature>
<dbReference type="KEGG" id="pfla:Pflav_014750"/>
<reference evidence="2 3" key="2">
    <citation type="submission" date="2020-03" db="EMBL/GenBank/DDBJ databases">
        <authorList>
            <person name="Ichikawa N."/>
            <person name="Kimura A."/>
            <person name="Kitahashi Y."/>
            <person name="Uohara A."/>
        </authorList>
    </citation>
    <scope>NUCLEOTIDE SEQUENCE [LARGE SCALE GENOMIC DNA]</scope>
    <source>
        <strain evidence="2 3">NBRC 107702</strain>
    </source>
</reference>
<sequence>MAWLVGADQVGDGEPDEPEALGADRGGGEILERVPVNQQVHVRLLQADLIQHVMEAGAVLIACGRVRAEPDLVVVIKVTAYAPSMASLRTVSTMPSVGWVGSPKRSLARQPTVHGPKVRGSSRVG</sequence>
<protein>
    <submittedName>
        <fullName evidence="2">Uncharacterized protein</fullName>
    </submittedName>
</protein>
<accession>A0A6F8XMM8</accession>
<feature type="region of interest" description="Disordered" evidence="1">
    <location>
        <begin position="102"/>
        <end position="125"/>
    </location>
</feature>
<evidence type="ECO:0000313" key="3">
    <source>
        <dbReference type="Proteomes" id="UP000502508"/>
    </source>
</evidence>
<keyword evidence="3" id="KW-1185">Reference proteome</keyword>
<dbReference type="AlphaFoldDB" id="A0A6F8XMM8"/>
<dbReference type="Proteomes" id="UP000502508">
    <property type="component" value="Chromosome"/>
</dbReference>
<name>A0A6F8XMM8_9ACTN</name>
<proteinExistence type="predicted"/>
<reference evidence="2 3" key="1">
    <citation type="submission" date="2020-03" db="EMBL/GenBank/DDBJ databases">
        <title>Whole genome shotgun sequence of Phytohabitans flavus NBRC 107702.</title>
        <authorList>
            <person name="Komaki H."/>
            <person name="Tamura T."/>
        </authorList>
    </citation>
    <scope>NUCLEOTIDE SEQUENCE [LARGE SCALE GENOMIC DNA]</scope>
    <source>
        <strain evidence="2 3">NBRC 107702</strain>
    </source>
</reference>
<dbReference type="EMBL" id="AP022870">
    <property type="protein sequence ID" value="BCB75065.1"/>
    <property type="molecule type" value="Genomic_DNA"/>
</dbReference>
<organism evidence="2 3">
    <name type="scientific">Phytohabitans flavus</name>
    <dbReference type="NCBI Taxonomy" id="1076124"/>
    <lineage>
        <taxon>Bacteria</taxon>
        <taxon>Bacillati</taxon>
        <taxon>Actinomycetota</taxon>
        <taxon>Actinomycetes</taxon>
        <taxon>Micromonosporales</taxon>
        <taxon>Micromonosporaceae</taxon>
    </lineage>
</organism>